<dbReference type="GO" id="GO:0000287">
    <property type="term" value="F:magnesium ion binding"/>
    <property type="evidence" value="ECO:0007669"/>
    <property type="project" value="UniProtKB-UniRule"/>
</dbReference>
<proteinExistence type="inferred from homology"/>
<dbReference type="NCBIfam" id="TIGR01494">
    <property type="entry name" value="ATPase_P-type"/>
    <property type="match status" value="3"/>
</dbReference>
<evidence type="ECO:0000256" key="17">
    <source>
        <dbReference type="ARBA" id="ARBA00034036"/>
    </source>
</evidence>
<dbReference type="InterPro" id="IPR006539">
    <property type="entry name" value="P-type_ATPase_IV"/>
</dbReference>
<dbReference type="GO" id="GO:0005802">
    <property type="term" value="C:trans-Golgi network"/>
    <property type="evidence" value="ECO:0007669"/>
    <property type="project" value="TreeGrafter"/>
</dbReference>
<keyword evidence="14 19" id="KW-1133">Transmembrane helix</keyword>
<feature type="transmembrane region" description="Helical" evidence="19">
    <location>
        <begin position="986"/>
        <end position="1004"/>
    </location>
</feature>
<feature type="region of interest" description="Disordered" evidence="20">
    <location>
        <begin position="1"/>
        <end position="29"/>
    </location>
</feature>
<keyword evidence="9" id="KW-0479">Metal-binding</keyword>
<dbReference type="InterPro" id="IPR032630">
    <property type="entry name" value="P_typ_ATPase_c"/>
</dbReference>
<dbReference type="Pfam" id="PF00122">
    <property type="entry name" value="E1-E2_ATPase"/>
    <property type="match status" value="1"/>
</dbReference>
<feature type="compositionally biased region" description="Basic and acidic residues" evidence="20">
    <location>
        <begin position="9"/>
        <end position="23"/>
    </location>
</feature>
<comment type="catalytic activity">
    <reaction evidence="17 19">
        <text>ATP + H2O + phospholipidSide 1 = ADP + phosphate + phospholipidSide 2.</text>
        <dbReference type="EC" id="7.6.2.1"/>
    </reaction>
</comment>
<dbReference type="EC" id="7.6.2.1" evidence="19"/>
<evidence type="ECO:0000259" key="23">
    <source>
        <dbReference type="Pfam" id="PF16212"/>
    </source>
</evidence>
<dbReference type="SUPFAM" id="SSF81653">
    <property type="entry name" value="Calcium ATPase, transduction domain A"/>
    <property type="match status" value="1"/>
</dbReference>
<evidence type="ECO:0000313" key="24">
    <source>
        <dbReference type="EMBL" id="KAK6299132.1"/>
    </source>
</evidence>
<feature type="transmembrane region" description="Helical" evidence="19">
    <location>
        <begin position="960"/>
        <end position="980"/>
    </location>
</feature>
<dbReference type="GO" id="GO:0005886">
    <property type="term" value="C:plasma membrane"/>
    <property type="evidence" value="ECO:0007669"/>
    <property type="project" value="UniProtKB-SubCell"/>
</dbReference>
<dbReference type="InterPro" id="IPR059000">
    <property type="entry name" value="ATPase_P-type_domA"/>
</dbReference>
<dbReference type="InterPro" id="IPR008250">
    <property type="entry name" value="ATPase_P-typ_transduc_dom_A_sf"/>
</dbReference>
<dbReference type="EMBL" id="JAGTTL010000029">
    <property type="protein sequence ID" value="KAK6299132.1"/>
    <property type="molecule type" value="Genomic_DNA"/>
</dbReference>
<dbReference type="SFLD" id="SFLDF00027">
    <property type="entry name" value="p-type_atpase"/>
    <property type="match status" value="1"/>
</dbReference>
<dbReference type="SFLD" id="SFLDG00002">
    <property type="entry name" value="C1.7:_P-type_atpase_like"/>
    <property type="match status" value="1"/>
</dbReference>
<comment type="catalytic activity">
    <reaction evidence="18">
        <text>a 1,2-diacyl-sn-glycero-3-phospho-L-serine(out) + ATP + H2O = a 1,2-diacyl-sn-glycero-3-phospho-L-serine(in) + ADP + phosphate + H(+)</text>
        <dbReference type="Rhea" id="RHEA:38567"/>
        <dbReference type="ChEBI" id="CHEBI:15377"/>
        <dbReference type="ChEBI" id="CHEBI:15378"/>
        <dbReference type="ChEBI" id="CHEBI:30616"/>
        <dbReference type="ChEBI" id="CHEBI:43474"/>
        <dbReference type="ChEBI" id="CHEBI:57262"/>
        <dbReference type="ChEBI" id="CHEBI:456216"/>
    </reaction>
    <physiologicalReaction direction="left-to-right" evidence="18">
        <dbReference type="Rhea" id="RHEA:38568"/>
    </physiologicalReaction>
</comment>
<dbReference type="NCBIfam" id="TIGR01652">
    <property type="entry name" value="ATPase-Plipid"/>
    <property type="match status" value="1"/>
</dbReference>
<dbReference type="InterPro" id="IPR032631">
    <property type="entry name" value="P-type_ATPase_N"/>
</dbReference>
<dbReference type="GO" id="GO:0005524">
    <property type="term" value="F:ATP binding"/>
    <property type="evidence" value="ECO:0007669"/>
    <property type="project" value="UniProtKB-UniRule"/>
</dbReference>
<dbReference type="SUPFAM" id="SSF81665">
    <property type="entry name" value="Calcium ATPase, transmembrane domain M"/>
    <property type="match status" value="2"/>
</dbReference>
<feature type="transmembrane region" description="Helical" evidence="19">
    <location>
        <begin position="1142"/>
        <end position="1162"/>
    </location>
</feature>
<evidence type="ECO:0000256" key="14">
    <source>
        <dbReference type="ARBA" id="ARBA00022989"/>
    </source>
</evidence>
<dbReference type="FunFam" id="3.40.1110.10:FF:000010">
    <property type="entry name" value="Phospholipid-transporting ATPase"/>
    <property type="match status" value="1"/>
</dbReference>
<comment type="subcellular location">
    <subcellularLocation>
        <location evidence="3">Cell membrane</location>
    </subcellularLocation>
    <subcellularLocation>
        <location evidence="4">Golgi apparatus</location>
    </subcellularLocation>
    <subcellularLocation>
        <location evidence="2 19">Membrane</location>
        <topology evidence="2 19">Multi-pass membrane protein</topology>
    </subcellularLocation>
</comment>
<evidence type="ECO:0000256" key="8">
    <source>
        <dbReference type="ARBA" id="ARBA00022692"/>
    </source>
</evidence>
<evidence type="ECO:0000256" key="2">
    <source>
        <dbReference type="ARBA" id="ARBA00004141"/>
    </source>
</evidence>
<evidence type="ECO:0000313" key="25">
    <source>
        <dbReference type="Proteomes" id="UP001356427"/>
    </source>
</evidence>
<keyword evidence="10 19" id="KW-0547">Nucleotide-binding</keyword>
<accession>A0AAN8KUL9</accession>
<dbReference type="Proteomes" id="UP001356427">
    <property type="component" value="Unassembled WGS sequence"/>
</dbReference>
<feature type="domain" description="P-type ATPase A" evidence="21">
    <location>
        <begin position="224"/>
        <end position="287"/>
    </location>
</feature>
<dbReference type="InterPro" id="IPR023299">
    <property type="entry name" value="ATPase_P-typ_cyto_dom_N"/>
</dbReference>
<evidence type="ECO:0000256" key="10">
    <source>
        <dbReference type="ARBA" id="ARBA00022741"/>
    </source>
</evidence>
<dbReference type="InterPro" id="IPR023298">
    <property type="entry name" value="ATPase_P-typ_TM_dom_sf"/>
</dbReference>
<dbReference type="Gene3D" id="3.40.1110.10">
    <property type="entry name" value="Calcium-transporting ATPase, cytoplasmic domain N"/>
    <property type="match status" value="1"/>
</dbReference>
<dbReference type="GO" id="GO:0140326">
    <property type="term" value="F:ATPase-coupled intramembrane lipid transporter activity"/>
    <property type="evidence" value="ECO:0007669"/>
    <property type="project" value="UniProtKB-EC"/>
</dbReference>
<evidence type="ECO:0000256" key="11">
    <source>
        <dbReference type="ARBA" id="ARBA00022840"/>
    </source>
</evidence>
<dbReference type="Gene3D" id="3.40.50.1000">
    <property type="entry name" value="HAD superfamily/HAD-like"/>
    <property type="match status" value="1"/>
</dbReference>
<dbReference type="PRINTS" id="PR00119">
    <property type="entry name" value="CATATPASE"/>
</dbReference>
<dbReference type="FunFam" id="3.40.50.1000:FF:000010">
    <property type="entry name" value="Phospholipid-transporting ATPase"/>
    <property type="match status" value="1"/>
</dbReference>
<evidence type="ECO:0000256" key="13">
    <source>
        <dbReference type="ARBA" id="ARBA00022967"/>
    </source>
</evidence>
<dbReference type="InterPro" id="IPR036412">
    <property type="entry name" value="HAD-like_sf"/>
</dbReference>
<evidence type="ECO:0000256" key="1">
    <source>
        <dbReference type="ARBA" id="ARBA00001946"/>
    </source>
</evidence>
<evidence type="ECO:0000259" key="21">
    <source>
        <dbReference type="Pfam" id="PF00122"/>
    </source>
</evidence>
<evidence type="ECO:0000259" key="22">
    <source>
        <dbReference type="Pfam" id="PF16209"/>
    </source>
</evidence>
<feature type="transmembrane region" description="Helical" evidence="19">
    <location>
        <begin position="432"/>
        <end position="456"/>
    </location>
</feature>
<feature type="transmembrane region" description="Helical" evidence="19">
    <location>
        <begin position="1102"/>
        <end position="1122"/>
    </location>
</feature>
<feature type="domain" description="P-type ATPase N-terminal" evidence="22">
    <location>
        <begin position="135"/>
        <end position="195"/>
    </location>
</feature>
<dbReference type="Pfam" id="PF16209">
    <property type="entry name" value="PhoLip_ATPase_N"/>
    <property type="match status" value="2"/>
</dbReference>
<dbReference type="InterPro" id="IPR044492">
    <property type="entry name" value="P_typ_ATPase_HD_dom"/>
</dbReference>
<feature type="domain" description="P-type ATPase N-terminal" evidence="22">
    <location>
        <begin position="44"/>
        <end position="104"/>
    </location>
</feature>
<dbReference type="SUPFAM" id="SSF56784">
    <property type="entry name" value="HAD-like"/>
    <property type="match status" value="1"/>
</dbReference>
<keyword evidence="25" id="KW-1185">Reference proteome</keyword>
<dbReference type="InterPro" id="IPR018303">
    <property type="entry name" value="ATPase_P-typ_P_site"/>
</dbReference>
<keyword evidence="16 19" id="KW-0472">Membrane</keyword>
<dbReference type="GO" id="GO:0016887">
    <property type="term" value="F:ATP hydrolysis activity"/>
    <property type="evidence" value="ECO:0007669"/>
    <property type="project" value="InterPro"/>
</dbReference>
<evidence type="ECO:0000256" key="6">
    <source>
        <dbReference type="ARBA" id="ARBA00022475"/>
    </source>
</evidence>
<dbReference type="CDD" id="cd02073">
    <property type="entry name" value="P-type_ATPase_APLT_Dnf-like"/>
    <property type="match status" value="1"/>
</dbReference>
<dbReference type="PANTHER" id="PTHR24092:SF221">
    <property type="entry name" value="PHOSPHOLIPID-TRANSPORTING ATPASE IA"/>
    <property type="match status" value="1"/>
</dbReference>
<dbReference type="SUPFAM" id="SSF81660">
    <property type="entry name" value="Metal cation-transporting ATPase, ATP-binding domain N"/>
    <property type="match status" value="1"/>
</dbReference>
<reference evidence="24 25" key="1">
    <citation type="submission" date="2021-04" db="EMBL/GenBank/DDBJ databases">
        <authorList>
            <person name="De Guttry C."/>
            <person name="Zahm M."/>
            <person name="Klopp C."/>
            <person name="Cabau C."/>
            <person name="Louis A."/>
            <person name="Berthelot C."/>
            <person name="Parey E."/>
            <person name="Roest Crollius H."/>
            <person name="Montfort J."/>
            <person name="Robinson-Rechavi M."/>
            <person name="Bucao C."/>
            <person name="Bouchez O."/>
            <person name="Gislard M."/>
            <person name="Lluch J."/>
            <person name="Milhes M."/>
            <person name="Lampietro C."/>
            <person name="Lopez Roques C."/>
            <person name="Donnadieu C."/>
            <person name="Braasch I."/>
            <person name="Desvignes T."/>
            <person name="Postlethwait J."/>
            <person name="Bobe J."/>
            <person name="Wedekind C."/>
            <person name="Guiguen Y."/>
        </authorList>
    </citation>
    <scope>NUCLEOTIDE SEQUENCE [LARGE SCALE GENOMIC DNA]</scope>
    <source>
        <strain evidence="24">Cs_M1</strain>
        <tissue evidence="24">Blood</tissue>
    </source>
</reference>
<keyword evidence="13 19" id="KW-1278">Translocase</keyword>
<dbReference type="SFLD" id="SFLDS00003">
    <property type="entry name" value="Haloacid_Dehalogenase"/>
    <property type="match status" value="1"/>
</dbReference>
<dbReference type="FunFam" id="2.70.150.10:FF:000021">
    <property type="entry name" value="Phospholipid-transporting ATPase"/>
    <property type="match status" value="1"/>
</dbReference>
<dbReference type="InterPro" id="IPR001757">
    <property type="entry name" value="P_typ_ATPase"/>
</dbReference>
<evidence type="ECO:0000256" key="15">
    <source>
        <dbReference type="ARBA" id="ARBA00023034"/>
    </source>
</evidence>
<evidence type="ECO:0000256" key="3">
    <source>
        <dbReference type="ARBA" id="ARBA00004236"/>
    </source>
</evidence>
<evidence type="ECO:0000256" key="16">
    <source>
        <dbReference type="ARBA" id="ARBA00023136"/>
    </source>
</evidence>
<name>A0AAN8KUL9_9TELE</name>
<evidence type="ECO:0000256" key="7">
    <source>
        <dbReference type="ARBA" id="ARBA00022553"/>
    </source>
</evidence>
<feature type="transmembrane region" description="Helical" evidence="19">
    <location>
        <begin position="1071"/>
        <end position="1090"/>
    </location>
</feature>
<evidence type="ECO:0000256" key="18">
    <source>
        <dbReference type="ARBA" id="ARBA00051303"/>
    </source>
</evidence>
<evidence type="ECO:0000256" key="9">
    <source>
        <dbReference type="ARBA" id="ARBA00022723"/>
    </source>
</evidence>
<dbReference type="PANTHER" id="PTHR24092">
    <property type="entry name" value="PROBABLE PHOSPHOLIPID-TRANSPORTING ATPASE"/>
    <property type="match status" value="1"/>
</dbReference>
<feature type="transmembrane region" description="Helical" evidence="19">
    <location>
        <begin position="1033"/>
        <end position="1051"/>
    </location>
</feature>
<keyword evidence="12 19" id="KW-0460">Magnesium</keyword>
<organism evidence="24 25">
    <name type="scientific">Coregonus suidteri</name>
    <dbReference type="NCBI Taxonomy" id="861788"/>
    <lineage>
        <taxon>Eukaryota</taxon>
        <taxon>Metazoa</taxon>
        <taxon>Chordata</taxon>
        <taxon>Craniata</taxon>
        <taxon>Vertebrata</taxon>
        <taxon>Euteleostomi</taxon>
        <taxon>Actinopterygii</taxon>
        <taxon>Neopterygii</taxon>
        <taxon>Teleostei</taxon>
        <taxon>Protacanthopterygii</taxon>
        <taxon>Salmoniformes</taxon>
        <taxon>Salmonidae</taxon>
        <taxon>Coregoninae</taxon>
        <taxon>Coregonus</taxon>
    </lineage>
</organism>
<dbReference type="PROSITE" id="PS00154">
    <property type="entry name" value="ATPASE_E1_E2"/>
    <property type="match status" value="1"/>
</dbReference>
<evidence type="ECO:0000256" key="19">
    <source>
        <dbReference type="RuleBase" id="RU362033"/>
    </source>
</evidence>
<keyword evidence="6" id="KW-1003">Cell membrane</keyword>
<protein>
    <recommendedName>
        <fullName evidence="19">Phospholipid-transporting ATPase</fullName>
        <ecNumber evidence="19">7.6.2.1</ecNumber>
    </recommendedName>
</protein>
<gene>
    <name evidence="24" type="ORF">J4Q44_G00306420</name>
</gene>
<evidence type="ECO:0000256" key="4">
    <source>
        <dbReference type="ARBA" id="ARBA00004555"/>
    </source>
</evidence>
<dbReference type="Gene3D" id="2.70.150.10">
    <property type="entry name" value="Calcium-transporting ATPase, cytoplasmic transduction domain A"/>
    <property type="match status" value="1"/>
</dbReference>
<dbReference type="Pfam" id="PF13246">
    <property type="entry name" value="Cation_ATPase"/>
    <property type="match status" value="1"/>
</dbReference>
<sequence>MPPMQKTMSDLRSRVEGYEKTEDTATSTKTALADQEDARLIFLNQPQFTKFCSNHVSTAKYNVLTFLPRFLYSQFRRAANSFFLFIALLQQIPDVSPTGRWTTLVPLLFILVVAAVKEFIEDLLTKKTHGLIFLNQPQFTKFCSNHVSTAKYNVLTFLPRFLYSQFRRAANSFFLFIALLQQIPDVSPTGRWTTLVPLLFILVVAAVKEFIEDLKRHNADSVVNKKECQVLRNGAWEIVHWAKVGVGEVVKAANGDHLPADLVILSSSEPQGMCYIETSNLDGETNLKIRQGLQITSEIKDIDSLMRLSGRMECESPNRHLYEFVGNIRLDGHSTVPLGPDQILLRGAQLRNTQWVHGVVVYTGHDTKLMQNSTQPPLKLSNVERITNFQILLLFGCLLAISLVCSIGQTIWKYQYGNAAWYMDLNYGGAANFGLNFLTFIILFNNLIPISLLVTLEVIKFTQAFFINWDTDMLYEPTNTPAVARTSNLNEELGQVKYIFSDKTGTLTCNVMQFKKCTVAGVAYGHIPEAEDGSFAEDDCHSTQSSEEEGFNDPSLLENLQSNHPTAPVILDFMTMLAICHTAVPEHTDNKIVYQAASPDEGALVRAAANLGFVFSGRTPDSVIIQALGAEEKYELLHVLEFTSTRKRMSVIIRTPSGKIRLYCKGADTVVYDRLADSSRYKEITLKHLEQFATEGLRTLCFAVAEISESSYQQWLEVFHRAATALQNRALKLEESYELIEMNLQLLGATAIEDKLQDKVPETIETLMKADIKIWILTGDKQETAINIGHSCKLLTKNMGMLVINEDTLDATRETLSHHCGMLGDALYKENDFALIIDGKTLKYALTFGARQYFLDLALSCKAVICCRVSPLQKSEVVEMVKKQVKVITLAIGDGANDVGMIQTAHVGVGISGNEGLQAANSSDYSIAQFKYLKNLLLVHGAWNYNRVSKCILYCFYKNIVLYIIEIWFAFVNGFSGQILFERWCIGLYNVIFTALPPLTLGIFERSCRKENMLKYPELYKTSQNAMGFNTKVFWAHCLNGLFHSVILFWVPLTAFKHDTVFGNGKTPDYLLLGNMVYTFVVITVCLKAGLETSSWTMFSHIAIWGSISLWVVFFGIYSSLWPLISLAPDMSGEADMMFSSGVFWMGLIFIPITSLVFDVAYKVVKKVCFKTLVDEVQELEALSKDPGALVHGKSLTERAQLLKNVFKKSTVSLYRSDSMQQNLLHGYAFSQDENGVVSQSEVIRAYDTTKQRTNEW</sequence>
<evidence type="ECO:0000256" key="20">
    <source>
        <dbReference type="SAM" id="MobiDB-lite"/>
    </source>
</evidence>
<evidence type="ECO:0000256" key="5">
    <source>
        <dbReference type="ARBA" id="ARBA00008109"/>
    </source>
</evidence>
<comment type="caution">
    <text evidence="24">The sequence shown here is derived from an EMBL/GenBank/DDBJ whole genome shotgun (WGS) entry which is preliminary data.</text>
</comment>
<dbReference type="Pfam" id="PF16212">
    <property type="entry name" value="PhoLip_ATPase_C"/>
    <property type="match status" value="1"/>
</dbReference>
<evidence type="ECO:0000256" key="12">
    <source>
        <dbReference type="ARBA" id="ARBA00022842"/>
    </source>
</evidence>
<keyword evidence="8 19" id="KW-0812">Transmembrane</keyword>
<comment type="cofactor">
    <cofactor evidence="1">
        <name>Mg(2+)</name>
        <dbReference type="ChEBI" id="CHEBI:18420"/>
    </cofactor>
</comment>
<dbReference type="GO" id="GO:0045332">
    <property type="term" value="P:phospholipid translocation"/>
    <property type="evidence" value="ECO:0007669"/>
    <property type="project" value="TreeGrafter"/>
</dbReference>
<dbReference type="AlphaFoldDB" id="A0AAN8KUL9"/>
<feature type="transmembrane region" description="Helical" evidence="19">
    <location>
        <begin position="391"/>
        <end position="412"/>
    </location>
</feature>
<keyword evidence="7" id="KW-0597">Phosphoprotein</keyword>
<keyword evidence="11 19" id="KW-0067">ATP-binding</keyword>
<feature type="domain" description="P-type ATPase C-terminal" evidence="23">
    <location>
        <begin position="920"/>
        <end position="1171"/>
    </location>
</feature>
<keyword evidence="15" id="KW-0333">Golgi apparatus</keyword>
<comment type="similarity">
    <text evidence="5 19">Belongs to the cation transport ATPase (P-type) (TC 3.A.3) family. Type IV subfamily.</text>
</comment>
<dbReference type="InterPro" id="IPR023214">
    <property type="entry name" value="HAD_sf"/>
</dbReference>